<proteinExistence type="predicted"/>
<dbReference type="EMBL" id="CP013011">
    <property type="protein sequence ID" value="ALL00096.1"/>
    <property type="molecule type" value="Genomic_DNA"/>
</dbReference>
<feature type="domain" description="Nucleoside phosphorylase" evidence="1">
    <location>
        <begin position="58"/>
        <end position="226"/>
    </location>
</feature>
<dbReference type="SUPFAM" id="SSF53167">
    <property type="entry name" value="Purine and uridine phosphorylases"/>
    <property type="match status" value="1"/>
</dbReference>
<dbReference type="InterPro" id="IPR000845">
    <property type="entry name" value="Nucleoside_phosphorylase_d"/>
</dbReference>
<dbReference type="InterPro" id="IPR035994">
    <property type="entry name" value="Nucleoside_phosphorylase_sf"/>
</dbReference>
<dbReference type="AlphaFoldDB" id="A0A0P0N0Q7"/>
<protein>
    <submittedName>
        <fullName evidence="2">Uridine phosphorylase</fullName>
    </submittedName>
</protein>
<evidence type="ECO:0000313" key="2">
    <source>
        <dbReference type="EMBL" id="ALL00096.1"/>
    </source>
</evidence>
<dbReference type="EMBL" id="NCQP01000002">
    <property type="protein sequence ID" value="OWJ54738.1"/>
    <property type="molecule type" value="Genomic_DNA"/>
</dbReference>
<dbReference type="Proteomes" id="UP000058613">
    <property type="component" value="Chromosome"/>
</dbReference>
<reference evidence="3 5" key="2">
    <citation type="submission" date="2017-05" db="EMBL/GenBank/DDBJ databases">
        <title>The draft genome of the hyperthermophilic archaeon 'Pyrodictium delaneyi strain Hulk', an iron and nitrate reducer, reveals the capacity for sulfate reduction.</title>
        <authorList>
            <person name="Demey L.M."/>
            <person name="Miller C."/>
            <person name="Manzella M."/>
            <person name="Reguera G."/>
            <person name="Kashefi K."/>
        </authorList>
    </citation>
    <scope>NUCLEOTIDE SEQUENCE [LARGE SCALE GENOMIC DNA]</scope>
    <source>
        <strain evidence="3 5">Hulk</strain>
    </source>
</reference>
<dbReference type="OrthoDB" id="372302at2157"/>
<dbReference type="Pfam" id="PF01048">
    <property type="entry name" value="PNP_UDP_1"/>
    <property type="match status" value="1"/>
</dbReference>
<reference evidence="2 4" key="1">
    <citation type="submission" date="2015-10" db="EMBL/GenBank/DDBJ databases">
        <title>Complete genome sequence of hyperthermophilic archaeon Pyrodictium delaneyi Su06.</title>
        <authorList>
            <person name="Jung J.-H."/>
            <person name="Lin J."/>
            <person name="Holden J.F."/>
            <person name="Park C.-S."/>
        </authorList>
    </citation>
    <scope>NUCLEOTIDE SEQUENCE [LARGE SCALE GENOMIC DNA]</scope>
    <source>
        <strain evidence="2 4">Su06</strain>
    </source>
</reference>
<gene>
    <name evidence="3" type="ORF">Pdsh_03145</name>
    <name evidence="2" type="ORF">Pyrde_0046</name>
</gene>
<sequence length="255" mass="28397">MMISLGRGEPVIKPEEWVNGSKSPCDGVLLAFWGTPLDIGKEILEDVEEVDLGGVPVLRSIKGIYRGKTICIVQLYFGAPASAMALELLIAMGAREFIVYGAAGAVHPSVRVYDIVVPTWGVREEGTSYHYLPPYVVPRPGQRITRILQHELGRTAERLRVKLHTGGVWSTDAIFRETRDKVQRYSSMGVLAVDMESTALMAIAMYRRVELGIALVITDELHGKEWGIKWNVHGDKERRIEREVVMAAIRTLSEA</sequence>
<evidence type="ECO:0000313" key="3">
    <source>
        <dbReference type="EMBL" id="OWJ54738.1"/>
    </source>
</evidence>
<dbReference type="KEGG" id="pdl:Pyrde_0046"/>
<organism evidence="2 4">
    <name type="scientific">Pyrodictium delaneyi</name>
    <dbReference type="NCBI Taxonomy" id="1273541"/>
    <lineage>
        <taxon>Archaea</taxon>
        <taxon>Thermoproteota</taxon>
        <taxon>Thermoprotei</taxon>
        <taxon>Desulfurococcales</taxon>
        <taxon>Pyrodictiaceae</taxon>
        <taxon>Pyrodictium</taxon>
    </lineage>
</organism>
<dbReference type="GO" id="GO:0003824">
    <property type="term" value="F:catalytic activity"/>
    <property type="evidence" value="ECO:0007669"/>
    <property type="project" value="InterPro"/>
</dbReference>
<dbReference type="CDD" id="cd09007">
    <property type="entry name" value="NP-I_spr0068"/>
    <property type="match status" value="1"/>
</dbReference>
<dbReference type="GO" id="GO:0009116">
    <property type="term" value="P:nucleoside metabolic process"/>
    <property type="evidence" value="ECO:0007669"/>
    <property type="project" value="InterPro"/>
</dbReference>
<dbReference type="Proteomes" id="UP000196694">
    <property type="component" value="Unassembled WGS sequence"/>
</dbReference>
<dbReference type="PANTHER" id="PTHR43691">
    <property type="entry name" value="URIDINE PHOSPHORYLASE"/>
    <property type="match status" value="1"/>
</dbReference>
<dbReference type="PATRIC" id="fig|1273541.4.peg.48"/>
<dbReference type="GO" id="GO:0005829">
    <property type="term" value="C:cytosol"/>
    <property type="evidence" value="ECO:0007669"/>
    <property type="project" value="TreeGrafter"/>
</dbReference>
<accession>A0A0P0N0Q7</accession>
<keyword evidence="5" id="KW-1185">Reference proteome</keyword>
<dbReference type="PANTHER" id="PTHR43691:SF11">
    <property type="entry name" value="FI09636P-RELATED"/>
    <property type="match status" value="1"/>
</dbReference>
<name>A0A0P0N0Q7_9CREN</name>
<dbReference type="STRING" id="1273541.Pyrde_0046"/>
<evidence type="ECO:0000259" key="1">
    <source>
        <dbReference type="Pfam" id="PF01048"/>
    </source>
</evidence>
<evidence type="ECO:0000313" key="5">
    <source>
        <dbReference type="Proteomes" id="UP000196694"/>
    </source>
</evidence>
<dbReference type="Gene3D" id="3.40.50.1580">
    <property type="entry name" value="Nucleoside phosphorylase domain"/>
    <property type="match status" value="1"/>
</dbReference>
<evidence type="ECO:0000313" key="4">
    <source>
        <dbReference type="Proteomes" id="UP000058613"/>
    </source>
</evidence>